<protein>
    <submittedName>
        <fullName evidence="1">Uncharacterized protein</fullName>
    </submittedName>
</protein>
<evidence type="ECO:0000313" key="1">
    <source>
        <dbReference type="EMBL" id="PPI83539.1"/>
    </source>
</evidence>
<sequence length="118" mass="13844">MSEENARFRYRTIFRGVLILIGAVLISAPQEGSAQPVRKEEAMYNALANPEARKMLKREIQSWSQQQEAAFKRELENRIEAEFISNLPMMLNEYTAWNDMRISNNRLYLTVQFSDVRL</sequence>
<organism evidence="1 2">
    <name type="scientific">Marinobacter maroccanus</name>
    <dbReference type="NCBI Taxonomy" id="2055143"/>
    <lineage>
        <taxon>Bacteria</taxon>
        <taxon>Pseudomonadati</taxon>
        <taxon>Pseudomonadota</taxon>
        <taxon>Gammaproteobacteria</taxon>
        <taxon>Pseudomonadales</taxon>
        <taxon>Marinobacteraceae</taxon>
        <taxon>Marinobacter</taxon>
    </lineage>
</organism>
<dbReference type="RefSeq" id="WP_104322531.1">
    <property type="nucleotide sequence ID" value="NZ_PSSX01000013.1"/>
</dbReference>
<dbReference type="EMBL" id="PSSX01000013">
    <property type="protein sequence ID" value="PPI83539.1"/>
    <property type="molecule type" value="Genomic_DNA"/>
</dbReference>
<gene>
    <name evidence="1" type="ORF">KEHDKFFH_14350</name>
</gene>
<evidence type="ECO:0000313" key="2">
    <source>
        <dbReference type="Proteomes" id="UP000239917"/>
    </source>
</evidence>
<accession>A0A2S5Z810</accession>
<dbReference type="Proteomes" id="UP000239917">
    <property type="component" value="Unassembled WGS sequence"/>
</dbReference>
<proteinExistence type="predicted"/>
<name>A0A2S5Z810_9GAMM</name>
<reference evidence="1 2" key="1">
    <citation type="submission" date="2018-01" db="EMBL/GenBank/DDBJ databases">
        <title>Complete genome sequences of the type strains of Marinobacter flavimaris and Marinobacter maroccanus.</title>
        <authorList>
            <person name="Palau M."/>
            <person name="Boujida N."/>
            <person name="Manresa A."/>
            <person name="Minana-Galbis D."/>
        </authorList>
    </citation>
    <scope>NUCLEOTIDE SEQUENCE [LARGE SCALE GENOMIC DNA]</scope>
    <source>
        <strain evidence="1 2">N4</strain>
    </source>
</reference>
<keyword evidence="2" id="KW-1185">Reference proteome</keyword>
<dbReference type="AlphaFoldDB" id="A0A2S5Z810"/>
<comment type="caution">
    <text evidence="1">The sequence shown here is derived from an EMBL/GenBank/DDBJ whole genome shotgun (WGS) entry which is preliminary data.</text>
</comment>